<dbReference type="KEGG" id="asr:WL1483_2036"/>
<protein>
    <recommendedName>
        <fullName evidence="1">LUD domain-containing protein</fullName>
    </recommendedName>
</protein>
<reference evidence="3" key="1">
    <citation type="submission" date="2015-10" db="EMBL/GenBank/DDBJ databases">
        <title>Complete Genome Sequence of Aeromonas schubertii strain WL1483.</title>
        <authorList>
            <person name="Liu L."/>
        </authorList>
    </citation>
    <scope>NUCLEOTIDE SEQUENCE [LARGE SCALE GENOMIC DNA]</scope>
    <source>
        <strain evidence="3">WL1483</strain>
    </source>
</reference>
<proteinExistence type="predicted"/>
<dbReference type="Gene3D" id="3.40.50.10420">
    <property type="entry name" value="NagB/RpiA/CoA transferase-like"/>
    <property type="match status" value="1"/>
</dbReference>
<sequence>MSSKEAILSRLRGAATPIAHAPHGWQPWRGEDELARRERFVAGISASHAEILTVKVANLARDLAAWLDGEAITHLACGQGGRWQEAVAAACAGRSVLTPAGEFADWKDDLFDVCQAGITHCAGAIADTGTLVLLPDSGEPRTISLVPPCHIALLAASTIADNLAGLVEGGRWQQAMPTNLLLVSGPSKTADIQQTLAYGAHGPSRLLVVLVEDC</sequence>
<dbReference type="InterPro" id="IPR024185">
    <property type="entry name" value="FTHF_cligase-like_sf"/>
</dbReference>
<dbReference type="InterPro" id="IPR037171">
    <property type="entry name" value="NagB/RpiA_transferase-like"/>
</dbReference>
<dbReference type="RefSeq" id="WP_060587134.1">
    <property type="nucleotide sequence ID" value="NZ_CP013067.1"/>
</dbReference>
<dbReference type="Pfam" id="PF02589">
    <property type="entry name" value="LUD_dom"/>
    <property type="match status" value="1"/>
</dbReference>
<evidence type="ECO:0000313" key="3">
    <source>
        <dbReference type="Proteomes" id="UP000058114"/>
    </source>
</evidence>
<dbReference type="AlphaFoldDB" id="A0A0S2SID2"/>
<organism evidence="2 3">
    <name type="scientific">Aeromonas schubertii</name>
    <dbReference type="NCBI Taxonomy" id="652"/>
    <lineage>
        <taxon>Bacteria</taxon>
        <taxon>Pseudomonadati</taxon>
        <taxon>Pseudomonadota</taxon>
        <taxon>Gammaproteobacteria</taxon>
        <taxon>Aeromonadales</taxon>
        <taxon>Aeromonadaceae</taxon>
        <taxon>Aeromonas</taxon>
    </lineage>
</organism>
<dbReference type="InterPro" id="IPR003741">
    <property type="entry name" value="LUD_dom"/>
</dbReference>
<accession>A0A0S2SID2</accession>
<dbReference type="EMBL" id="CP013067">
    <property type="protein sequence ID" value="ALP41455.1"/>
    <property type="molecule type" value="Genomic_DNA"/>
</dbReference>
<dbReference type="Proteomes" id="UP000058114">
    <property type="component" value="Chromosome"/>
</dbReference>
<dbReference type="SUPFAM" id="SSF100950">
    <property type="entry name" value="NagB/RpiA/CoA transferase-like"/>
    <property type="match status" value="1"/>
</dbReference>
<evidence type="ECO:0000313" key="2">
    <source>
        <dbReference type="EMBL" id="ALP41455.1"/>
    </source>
</evidence>
<feature type="domain" description="LUD" evidence="1">
    <location>
        <begin position="106"/>
        <end position="211"/>
    </location>
</feature>
<dbReference type="PANTHER" id="PTHR43682">
    <property type="entry name" value="LACTATE UTILIZATION PROTEIN C"/>
    <property type="match status" value="1"/>
</dbReference>
<name>A0A0S2SID2_9GAMM</name>
<reference evidence="2 3" key="2">
    <citation type="journal article" date="2016" name="Genome Announc.">
        <title>Complete Genome Sequence of the Highly Virulent Aeromonas schubertii Strain WL1483, Isolated from Diseased Snakehead Fish (Channa argus) in China.</title>
        <authorList>
            <person name="Liu L."/>
            <person name="Li N."/>
            <person name="Zhang D."/>
            <person name="Fu X."/>
            <person name="Shi C."/>
            <person name="Lin Q."/>
            <person name="Hao G."/>
        </authorList>
    </citation>
    <scope>NUCLEOTIDE SEQUENCE [LARGE SCALE GENOMIC DNA]</scope>
    <source>
        <strain evidence="2 3">WL1483</strain>
    </source>
</reference>
<gene>
    <name evidence="2" type="ORF">WL1483_2036</name>
</gene>
<dbReference type="PANTHER" id="PTHR43682:SF1">
    <property type="entry name" value="LACTATE UTILIZATION PROTEIN C"/>
    <property type="match status" value="1"/>
</dbReference>
<dbReference type="PATRIC" id="fig|652.5.peg.3245"/>
<evidence type="ECO:0000259" key="1">
    <source>
        <dbReference type="Pfam" id="PF02589"/>
    </source>
</evidence>